<dbReference type="InterPro" id="IPR031942">
    <property type="entry name" value="DUF4774"/>
</dbReference>
<dbReference type="EMBL" id="OU900095">
    <property type="protein sequence ID" value="CAG9859641.1"/>
    <property type="molecule type" value="Genomic_DNA"/>
</dbReference>
<sequence>VSILVQVYCRPQNPQNDASPALEAKNIENIPKIVESKTQEIIEKIAEVNKKHGLEPKNQKPNGTQNSLSVARSQNNVLAKETPRSEFRFPTNPFSNPILEFLEREKVDKRQAIVSPQPMTYAIDNRQSQDVLPSQGFEITSTNHHADISPEDLIPGQQVTRKIVHQQTVLVPNPYYGLSNQYSQPLPVYPNYPLNEQPTQDRTYLNNLEKQTITNVRNIISNSQAQTYPTYYAPIQGNPNNQPSYGYIIPIRNTPGQEPSGLLTQLPSGAIPSGNPETARQNWNWPGADYFPIFIKDPFLQMYNAVTTMVEYGPNAGSQNPCSSGNRKPPKQKLKNDNLLREGKTSEQDTKISVELDGKGGSPQISINADHKNGTYLDIENIDIGAYGDNSLKFTLNLKNENPETKEDVGTGRTSWDKVKVAGKSNSLVLNPAYNSSRTSSKFSDFQKELRPLSVIRGSLPSKQSSSSAILSPPTRDPSHQTHEFGDESEEEKSEELISNDNNKKLFSRDNTGSGVFIHKLKVRKGGVAIAGPGGIATAGSGGTAIVGPGGIAYTQPDSLAIAGSGTKVVAVDPTINLGELANNTSLLANRTRYDFPPSRIAKEENPPIDNTITQRTETIEEAPDNSKLIASNPPSLAPYRFHPLFNYLKNGHTISKDNVIKFRGPESEENKDVTTLILKPVARSVAGVEGRAMATPVSKAILRKGMSVDILFEPDAIAIAGPGGIAHAESDLEISYEDD</sequence>
<reference evidence="3" key="1">
    <citation type="submission" date="2022-01" db="EMBL/GenBank/DDBJ databases">
        <authorList>
            <person name="King R."/>
        </authorList>
    </citation>
    <scope>NUCLEOTIDE SEQUENCE</scope>
</reference>
<evidence type="ECO:0000313" key="4">
    <source>
        <dbReference type="Proteomes" id="UP001153712"/>
    </source>
</evidence>
<dbReference type="Pfam" id="PF15999">
    <property type="entry name" value="DUF4774"/>
    <property type="match status" value="2"/>
</dbReference>
<accession>A0A9N9TNF2</accession>
<proteinExistence type="predicted"/>
<dbReference type="Proteomes" id="UP001153712">
    <property type="component" value="Chromosome 2"/>
</dbReference>
<dbReference type="AlphaFoldDB" id="A0A9N9TNF2"/>
<feature type="non-terminal residue" evidence="3">
    <location>
        <position position="1"/>
    </location>
</feature>
<organism evidence="3 4">
    <name type="scientific">Phyllotreta striolata</name>
    <name type="common">Striped flea beetle</name>
    <name type="synonym">Crioceris striolata</name>
    <dbReference type="NCBI Taxonomy" id="444603"/>
    <lineage>
        <taxon>Eukaryota</taxon>
        <taxon>Metazoa</taxon>
        <taxon>Ecdysozoa</taxon>
        <taxon>Arthropoda</taxon>
        <taxon>Hexapoda</taxon>
        <taxon>Insecta</taxon>
        <taxon>Pterygota</taxon>
        <taxon>Neoptera</taxon>
        <taxon>Endopterygota</taxon>
        <taxon>Coleoptera</taxon>
        <taxon>Polyphaga</taxon>
        <taxon>Cucujiformia</taxon>
        <taxon>Chrysomeloidea</taxon>
        <taxon>Chrysomelidae</taxon>
        <taxon>Galerucinae</taxon>
        <taxon>Alticini</taxon>
        <taxon>Phyllotreta</taxon>
    </lineage>
</organism>
<keyword evidence="4" id="KW-1185">Reference proteome</keyword>
<feature type="compositionally biased region" description="Basic and acidic residues" evidence="1">
    <location>
        <begin position="334"/>
        <end position="349"/>
    </location>
</feature>
<feature type="compositionally biased region" description="Polar residues" evidence="1">
    <location>
        <begin position="461"/>
        <end position="470"/>
    </location>
</feature>
<feature type="region of interest" description="Disordered" evidence="1">
    <location>
        <begin position="52"/>
        <end position="90"/>
    </location>
</feature>
<name>A0A9N9TNF2_PHYSR</name>
<evidence type="ECO:0000259" key="2">
    <source>
        <dbReference type="Pfam" id="PF15999"/>
    </source>
</evidence>
<feature type="domain" description="DUF4774" evidence="2">
    <location>
        <begin position="675"/>
        <end position="732"/>
    </location>
</feature>
<gene>
    <name evidence="3" type="ORF">PHYEVI_LOCUS6009</name>
</gene>
<protein>
    <recommendedName>
        <fullName evidence="2">DUF4774 domain-containing protein</fullName>
    </recommendedName>
</protein>
<feature type="compositionally biased region" description="Basic and acidic residues" evidence="1">
    <location>
        <begin position="477"/>
        <end position="486"/>
    </location>
</feature>
<feature type="domain" description="DUF4774" evidence="2">
    <location>
        <begin position="520"/>
        <end position="572"/>
    </location>
</feature>
<feature type="compositionally biased region" description="Polar residues" evidence="1">
    <location>
        <begin position="59"/>
        <end position="77"/>
    </location>
</feature>
<evidence type="ECO:0000256" key="1">
    <source>
        <dbReference type="SAM" id="MobiDB-lite"/>
    </source>
</evidence>
<dbReference type="OrthoDB" id="8194084at2759"/>
<feature type="region of interest" description="Disordered" evidence="1">
    <location>
        <begin position="455"/>
        <end position="506"/>
    </location>
</feature>
<evidence type="ECO:0000313" key="3">
    <source>
        <dbReference type="EMBL" id="CAG9859641.1"/>
    </source>
</evidence>
<feature type="compositionally biased region" description="Polar residues" evidence="1">
    <location>
        <begin position="317"/>
        <end position="326"/>
    </location>
</feature>
<feature type="region of interest" description="Disordered" evidence="1">
    <location>
        <begin position="317"/>
        <end position="349"/>
    </location>
</feature>